<protein>
    <submittedName>
        <fullName evidence="1">Uncharacterized protein</fullName>
    </submittedName>
</protein>
<accession>A0A9X3RN50</accession>
<organism evidence="1 2">
    <name type="scientific">Corynebacterium yonathiae</name>
    <dbReference type="NCBI Taxonomy" id="2913504"/>
    <lineage>
        <taxon>Bacteria</taxon>
        <taxon>Bacillati</taxon>
        <taxon>Actinomycetota</taxon>
        <taxon>Actinomycetes</taxon>
        <taxon>Mycobacteriales</taxon>
        <taxon>Corynebacteriaceae</taxon>
        <taxon>Corynebacterium</taxon>
    </lineage>
</organism>
<sequence length="169" mass="18460">MTKFARNLTAAIIAIFIVVMMVLLASSTLREDNPLEGNLSSTLSKTPKNLEAMSLIPSDVYGKDYAAIGFICPGMKEDKVKEAQIDTKDITFEDGKVPEGKSYAVAISQNTEPFIEELDPEKVEVCEMIDTQIKAMEQQGQSLDGGVPMVQGAQPLAFQRQDGTWKLVG</sequence>
<evidence type="ECO:0000313" key="2">
    <source>
        <dbReference type="Proteomes" id="UP001146439"/>
    </source>
</evidence>
<dbReference type="AlphaFoldDB" id="A0A9X3RN50"/>
<comment type="caution">
    <text evidence="1">The sequence shown here is derived from an EMBL/GenBank/DDBJ whole genome shotgun (WGS) entry which is preliminary data.</text>
</comment>
<dbReference type="RefSeq" id="WP_238800230.1">
    <property type="nucleotide sequence ID" value="NZ_JAKMUZ010000004.1"/>
</dbReference>
<name>A0A9X3RN50_9CORY</name>
<proteinExistence type="predicted"/>
<dbReference type="EMBL" id="JAKMUZ010000004">
    <property type="protein sequence ID" value="MCZ9295503.1"/>
    <property type="molecule type" value="Genomic_DNA"/>
</dbReference>
<reference evidence="1" key="1">
    <citation type="submission" date="2022-02" db="EMBL/GenBank/DDBJ databases">
        <title>Corynebacterium sp. from urogenital microbiome.</title>
        <authorList>
            <person name="Cappelli E.A."/>
            <person name="Ribeiro T.G."/>
            <person name="Peixe L."/>
        </authorList>
    </citation>
    <scope>NUCLEOTIDE SEQUENCE</scope>
    <source>
        <strain evidence="1">C21Ua_68</strain>
    </source>
</reference>
<dbReference type="Proteomes" id="UP001146439">
    <property type="component" value="Unassembled WGS sequence"/>
</dbReference>
<evidence type="ECO:0000313" key="1">
    <source>
        <dbReference type="EMBL" id="MCZ9295503.1"/>
    </source>
</evidence>
<gene>
    <name evidence="1" type="ORF">L8V22_02870</name>
</gene>